<feature type="coiled-coil region" evidence="6">
    <location>
        <begin position="26"/>
        <end position="57"/>
    </location>
</feature>
<dbReference type="Gene3D" id="1.20.58.380">
    <property type="entry name" value="Flagellar protein flit"/>
    <property type="match status" value="1"/>
</dbReference>
<evidence type="ECO:0000256" key="5">
    <source>
        <dbReference type="ARBA" id="ARBA00093797"/>
    </source>
</evidence>
<proteinExistence type="predicted"/>
<evidence type="ECO:0000313" key="7">
    <source>
        <dbReference type="EMBL" id="ODS24476.1"/>
    </source>
</evidence>
<name>A0A1D2QSD9_9GAMM</name>
<dbReference type="Pfam" id="PF05400">
    <property type="entry name" value="FliT"/>
    <property type="match status" value="1"/>
</dbReference>
<evidence type="ECO:0000256" key="1">
    <source>
        <dbReference type="ARBA" id="ARBA00004514"/>
    </source>
</evidence>
<evidence type="ECO:0000256" key="4">
    <source>
        <dbReference type="ARBA" id="ARBA00023186"/>
    </source>
</evidence>
<evidence type="ECO:0000313" key="8">
    <source>
        <dbReference type="Proteomes" id="UP000242502"/>
    </source>
</evidence>
<organism evidence="7 8">
    <name type="scientific">Candidatus Endobugula sertula</name>
    <name type="common">Bugula neritina bacterial symbiont</name>
    <dbReference type="NCBI Taxonomy" id="62101"/>
    <lineage>
        <taxon>Bacteria</taxon>
        <taxon>Pseudomonadati</taxon>
        <taxon>Pseudomonadota</taxon>
        <taxon>Gammaproteobacteria</taxon>
        <taxon>Cellvibrionales</taxon>
        <taxon>Cellvibrionaceae</taxon>
        <taxon>Candidatus Endobugula</taxon>
    </lineage>
</organism>
<keyword evidence="6" id="KW-0175">Coiled coil</keyword>
<sequence>MILYQQLLDVSRSMLSMSQQEDWESFRKKEKEREHIIDQLKNEKAQSEVSVANLQELISIHQDLELITKKQRGVIKQSLIAIQKGKKANSVYQARGKTQ</sequence>
<evidence type="ECO:0000256" key="6">
    <source>
        <dbReference type="SAM" id="Coils"/>
    </source>
</evidence>
<reference evidence="7 8" key="1">
    <citation type="journal article" date="2016" name="Appl. Environ. Microbiol.">
        <title>Lack of Overt Genome Reduction in the Bryostatin-Producing Bryozoan Symbiont "Candidatus Endobugula sertula".</title>
        <authorList>
            <person name="Miller I.J."/>
            <person name="Vanee N."/>
            <person name="Fong S.S."/>
            <person name="Lim-Fong G.E."/>
            <person name="Kwan J.C."/>
        </authorList>
    </citation>
    <scope>NUCLEOTIDE SEQUENCE [LARGE SCALE GENOMIC DNA]</scope>
    <source>
        <strain evidence="7">AB1-4</strain>
    </source>
</reference>
<dbReference type="EMBL" id="MDLC01000008">
    <property type="protein sequence ID" value="ODS24476.1"/>
    <property type="molecule type" value="Genomic_DNA"/>
</dbReference>
<keyword evidence="4" id="KW-0143">Chaperone</keyword>
<keyword evidence="3" id="KW-1005">Bacterial flagellum biogenesis</keyword>
<keyword evidence="2" id="KW-0963">Cytoplasm</keyword>
<evidence type="ECO:0000256" key="2">
    <source>
        <dbReference type="ARBA" id="ARBA00022490"/>
    </source>
</evidence>
<dbReference type="AlphaFoldDB" id="A0A1D2QSD9"/>
<dbReference type="InterPro" id="IPR008622">
    <property type="entry name" value="FliT"/>
</dbReference>
<dbReference type="GO" id="GO:0044781">
    <property type="term" value="P:bacterial-type flagellum organization"/>
    <property type="evidence" value="ECO:0007669"/>
    <property type="project" value="UniProtKB-KW"/>
</dbReference>
<gene>
    <name evidence="7" type="ORF">AB835_03265</name>
</gene>
<comment type="subcellular location">
    <subcellularLocation>
        <location evidence="1">Cytoplasm</location>
        <location evidence="1">Cytosol</location>
    </subcellularLocation>
</comment>
<protein>
    <recommendedName>
        <fullName evidence="5">Flagellar protein FliT</fullName>
    </recommendedName>
</protein>
<comment type="caution">
    <text evidence="7">The sequence shown here is derived from an EMBL/GenBank/DDBJ whole genome shotgun (WGS) entry which is preliminary data.</text>
</comment>
<accession>A0A1D2QSD9</accession>
<evidence type="ECO:0000256" key="3">
    <source>
        <dbReference type="ARBA" id="ARBA00022795"/>
    </source>
</evidence>
<dbReference type="Proteomes" id="UP000242502">
    <property type="component" value="Unassembled WGS sequence"/>
</dbReference>